<dbReference type="InParanoid" id="E6W6L0"/>
<dbReference type="STRING" id="653733.Selin_0254"/>
<dbReference type="Proteomes" id="UP000002572">
    <property type="component" value="Chromosome"/>
</dbReference>
<evidence type="ECO:0000256" key="5">
    <source>
        <dbReference type="ARBA" id="ARBA00023136"/>
    </source>
</evidence>
<dbReference type="NCBIfam" id="TIGR00765">
    <property type="entry name" value="yihY_not_rbn"/>
    <property type="match status" value="1"/>
</dbReference>
<dbReference type="PANTHER" id="PTHR30213:SF0">
    <property type="entry name" value="UPF0761 MEMBRANE PROTEIN YIHY"/>
    <property type="match status" value="1"/>
</dbReference>
<keyword evidence="3 6" id="KW-0812">Transmembrane</keyword>
<dbReference type="Pfam" id="PF03631">
    <property type="entry name" value="Virul_fac_BrkB"/>
    <property type="match status" value="1"/>
</dbReference>
<dbReference type="eggNOG" id="COG1295">
    <property type="taxonomic scope" value="Bacteria"/>
</dbReference>
<gene>
    <name evidence="7" type="ordered locus">Selin_0254</name>
</gene>
<dbReference type="RefSeq" id="WP_013504899.1">
    <property type="nucleotide sequence ID" value="NC_014836.1"/>
</dbReference>
<evidence type="ECO:0000256" key="1">
    <source>
        <dbReference type="ARBA" id="ARBA00004651"/>
    </source>
</evidence>
<dbReference type="GO" id="GO:0005886">
    <property type="term" value="C:plasma membrane"/>
    <property type="evidence" value="ECO:0007669"/>
    <property type="project" value="UniProtKB-SubCell"/>
</dbReference>
<evidence type="ECO:0000313" key="8">
    <source>
        <dbReference type="Proteomes" id="UP000002572"/>
    </source>
</evidence>
<dbReference type="OrthoDB" id="5372455at2"/>
<keyword evidence="4 6" id="KW-1133">Transmembrane helix</keyword>
<feature type="transmembrane region" description="Helical" evidence="6">
    <location>
        <begin position="138"/>
        <end position="158"/>
    </location>
</feature>
<evidence type="ECO:0000313" key="7">
    <source>
        <dbReference type="EMBL" id="ADU65010.1"/>
    </source>
</evidence>
<evidence type="ECO:0000256" key="6">
    <source>
        <dbReference type="SAM" id="Phobius"/>
    </source>
</evidence>
<sequence length="280" mass="31317">MGTLKASRPNTWLKGLRRNLRQAFGFFDAELGYSAASLSFYTIFAFIPLLLIALSVTTRLPGFSDQLADLREFLMGYLLPTNVDAAAHFFESFLGDISRLGIMGALYVIATSILFFKNYQHIASRIFRSETRSFWESLTTYWTLMTLMPIGLALSLYFTTTAQVTLARNPFLQGLDLAIVAPYAIAWAAFIIVFRISANKPIQLKNAAISALVTSLAWNITKELFVAYAVINKAYTTIYGSFSILLLLLLWVYVSWVIVLYGMRLCEGLNSLLGQGEGEE</sequence>
<feature type="transmembrane region" description="Helical" evidence="6">
    <location>
        <begin position="31"/>
        <end position="54"/>
    </location>
</feature>
<proteinExistence type="predicted"/>
<feature type="transmembrane region" description="Helical" evidence="6">
    <location>
        <begin position="97"/>
        <end position="117"/>
    </location>
</feature>
<feature type="transmembrane region" description="Helical" evidence="6">
    <location>
        <begin position="237"/>
        <end position="261"/>
    </location>
</feature>
<dbReference type="HOGENOM" id="CLU_032288_0_2_0"/>
<dbReference type="EMBL" id="CP002432">
    <property type="protein sequence ID" value="ADU65010.1"/>
    <property type="molecule type" value="Genomic_DNA"/>
</dbReference>
<protein>
    <submittedName>
        <fullName evidence="7">Ribonuclease BN</fullName>
    </submittedName>
</protein>
<dbReference type="KEGG" id="din:Selin_0254"/>
<keyword evidence="5 6" id="KW-0472">Membrane</keyword>
<keyword evidence="8" id="KW-1185">Reference proteome</keyword>
<reference evidence="7 8" key="1">
    <citation type="submission" date="2010-12" db="EMBL/GenBank/DDBJ databases">
        <title>Complete sequence of Desulfurispirillum indicum S5.</title>
        <authorList>
            <consortium name="US DOE Joint Genome Institute"/>
            <person name="Lucas S."/>
            <person name="Copeland A."/>
            <person name="Lapidus A."/>
            <person name="Cheng J.-F."/>
            <person name="Goodwin L."/>
            <person name="Pitluck S."/>
            <person name="Chertkov O."/>
            <person name="Held B."/>
            <person name="Detter J.C."/>
            <person name="Han C."/>
            <person name="Tapia R."/>
            <person name="Land M."/>
            <person name="Hauser L."/>
            <person name="Kyrpides N."/>
            <person name="Ivanova N."/>
            <person name="Mikhailova N."/>
            <person name="Haggblom M."/>
            <person name="Rauschenbach I."/>
            <person name="Bini E."/>
            <person name="Woyke T."/>
        </authorList>
    </citation>
    <scope>NUCLEOTIDE SEQUENCE [LARGE SCALE GENOMIC DNA]</scope>
    <source>
        <strain evidence="8">ATCC BAA-1389 / DSM 22839 / S5</strain>
    </source>
</reference>
<dbReference type="PIRSF" id="PIRSF035875">
    <property type="entry name" value="RNase_BN"/>
    <property type="match status" value="1"/>
</dbReference>
<name>E6W6L0_DESIS</name>
<keyword evidence="2" id="KW-1003">Cell membrane</keyword>
<accession>E6W6L0</accession>
<dbReference type="AlphaFoldDB" id="E6W6L0"/>
<dbReference type="InterPro" id="IPR017039">
    <property type="entry name" value="Virul_fac_BrkB"/>
</dbReference>
<evidence type="ECO:0000256" key="2">
    <source>
        <dbReference type="ARBA" id="ARBA00022475"/>
    </source>
</evidence>
<feature type="transmembrane region" description="Helical" evidence="6">
    <location>
        <begin position="178"/>
        <end position="196"/>
    </location>
</feature>
<dbReference type="PANTHER" id="PTHR30213">
    <property type="entry name" value="INNER MEMBRANE PROTEIN YHJD"/>
    <property type="match status" value="1"/>
</dbReference>
<comment type="subcellular location">
    <subcellularLocation>
        <location evidence="1">Cell membrane</location>
        <topology evidence="1">Multi-pass membrane protein</topology>
    </subcellularLocation>
</comment>
<dbReference type="FunCoup" id="E6W6L0">
    <property type="interactions" value="108"/>
</dbReference>
<organism evidence="7 8">
    <name type="scientific">Desulfurispirillum indicum (strain ATCC BAA-1389 / DSM 22839 / S5)</name>
    <dbReference type="NCBI Taxonomy" id="653733"/>
    <lineage>
        <taxon>Bacteria</taxon>
        <taxon>Pseudomonadati</taxon>
        <taxon>Chrysiogenota</taxon>
        <taxon>Chrysiogenia</taxon>
        <taxon>Chrysiogenales</taxon>
        <taxon>Chrysiogenaceae</taxon>
        <taxon>Desulfurispirillum</taxon>
    </lineage>
</organism>
<evidence type="ECO:0000256" key="3">
    <source>
        <dbReference type="ARBA" id="ARBA00022692"/>
    </source>
</evidence>
<evidence type="ECO:0000256" key="4">
    <source>
        <dbReference type="ARBA" id="ARBA00022989"/>
    </source>
</evidence>